<comment type="subcellular location">
    <subcellularLocation>
        <location evidence="1 6">Mitochondrion matrix</location>
    </subcellularLocation>
</comment>
<comment type="similarity">
    <text evidence="2 6">Belongs to the complex I LYR family. SDHAF3 subfamily.</text>
</comment>
<proteinExistence type="inferred from homology"/>
<dbReference type="GO" id="GO:0005759">
    <property type="term" value="C:mitochondrial matrix"/>
    <property type="evidence" value="ECO:0007669"/>
    <property type="project" value="UniProtKB-SubCell"/>
</dbReference>
<keyword evidence="8" id="KW-1185">Reference proteome</keyword>
<organism evidence="8 9">
    <name type="scientific">Eublepharis macularius</name>
    <name type="common">Leopard gecko</name>
    <name type="synonym">Cyrtodactylus macularius</name>
    <dbReference type="NCBI Taxonomy" id="481883"/>
    <lineage>
        <taxon>Eukaryota</taxon>
        <taxon>Metazoa</taxon>
        <taxon>Chordata</taxon>
        <taxon>Craniata</taxon>
        <taxon>Vertebrata</taxon>
        <taxon>Euteleostomi</taxon>
        <taxon>Lepidosauria</taxon>
        <taxon>Squamata</taxon>
        <taxon>Bifurcata</taxon>
        <taxon>Gekkota</taxon>
        <taxon>Eublepharidae</taxon>
        <taxon>Eublepharinae</taxon>
        <taxon>Eublepharis</taxon>
    </lineage>
</organism>
<keyword evidence="4 6" id="KW-0496">Mitochondrion</keyword>
<evidence type="ECO:0000256" key="4">
    <source>
        <dbReference type="ARBA" id="ARBA00023128"/>
    </source>
</evidence>
<dbReference type="GeneID" id="129337786"/>
<dbReference type="KEGG" id="emc:129337786"/>
<keyword evidence="3" id="KW-0809">Transit peptide</keyword>
<comment type="subunit">
    <text evidence="6">Interacts with the iron-sulfur protein subunit within the SDH catalytic dimer.</text>
</comment>
<dbReference type="RefSeq" id="XP_054847712.1">
    <property type="nucleotide sequence ID" value="XM_054991737.1"/>
</dbReference>
<dbReference type="AlphaFoldDB" id="A0AA97LCT5"/>
<protein>
    <recommendedName>
        <fullName evidence="6">Succinate dehydrogenase assembly factor 3</fullName>
        <shortName evidence="6">SDH assembly factor 3</shortName>
        <shortName evidence="6">SDHAF3</shortName>
    </recommendedName>
</protein>
<evidence type="ECO:0000256" key="7">
    <source>
        <dbReference type="SAM" id="MobiDB-lite"/>
    </source>
</evidence>
<feature type="region of interest" description="Disordered" evidence="7">
    <location>
        <begin position="107"/>
        <end position="128"/>
    </location>
</feature>
<dbReference type="GO" id="GO:0005758">
    <property type="term" value="C:mitochondrial intermembrane space"/>
    <property type="evidence" value="ECO:0007669"/>
    <property type="project" value="TreeGrafter"/>
</dbReference>
<dbReference type="PANTHER" id="PTHR13137">
    <property type="entry name" value="DC11 ACN9 HOMOLOG"/>
    <property type="match status" value="1"/>
</dbReference>
<feature type="compositionally biased region" description="Basic and acidic residues" evidence="7">
    <location>
        <begin position="72"/>
        <end position="95"/>
    </location>
</feature>
<dbReference type="GO" id="GO:0006105">
    <property type="term" value="P:succinate metabolic process"/>
    <property type="evidence" value="ECO:0007669"/>
    <property type="project" value="TreeGrafter"/>
</dbReference>
<evidence type="ECO:0000256" key="5">
    <source>
        <dbReference type="ARBA" id="ARBA00023186"/>
    </source>
</evidence>
<dbReference type="GO" id="GO:0034553">
    <property type="term" value="P:mitochondrial respiratory chain complex II assembly"/>
    <property type="evidence" value="ECO:0007669"/>
    <property type="project" value="UniProtKB-UniRule"/>
</dbReference>
<sequence length="128" mass="15086">MLSNASHHVSRVRTLYRRILQLHRALPLELKTLGDQYVKEEFRRHKSVGSAEAQHFLHEWENYVTMLGQQTSRKEESSPDKPRFGSHLPEEKLNALRDEQVGQLKELMREATKPKRQFNVLDDTEHKS</sequence>
<comment type="function">
    <text evidence="6">Plays an essential role in the assembly of succinate dehydrogenase (SDH), an enzyme complex (also referred to as respiratory complex II) that is a component of both the tricarboxylic acid (TCA) cycle and the mitochondrial electron transport chain, and which couples the oxidation of succinate to fumarate with the reduction of ubiquinone (coenzyme Q) to ubiquinol. Promotes maturation of the iron-sulfur protein subunit of the SDH catalytic dimer, protecting it from the deleterious effects of oxidants. May act together with SDHAF1.</text>
</comment>
<evidence type="ECO:0000256" key="2">
    <source>
        <dbReference type="ARBA" id="ARBA00006020"/>
    </source>
</evidence>
<evidence type="ECO:0000256" key="3">
    <source>
        <dbReference type="ARBA" id="ARBA00022946"/>
    </source>
</evidence>
<evidence type="ECO:0000256" key="1">
    <source>
        <dbReference type="ARBA" id="ARBA00004305"/>
    </source>
</evidence>
<evidence type="ECO:0000313" key="9">
    <source>
        <dbReference type="RefSeq" id="XP_054847712.1"/>
    </source>
</evidence>
<evidence type="ECO:0000256" key="6">
    <source>
        <dbReference type="RuleBase" id="RU368039"/>
    </source>
</evidence>
<accession>A0AA97LCT5</accession>
<dbReference type="Pfam" id="PF13233">
    <property type="entry name" value="Complex1_LYR_2"/>
    <property type="match status" value="1"/>
</dbReference>
<reference evidence="9" key="1">
    <citation type="submission" date="2025-08" db="UniProtKB">
        <authorList>
            <consortium name="RefSeq"/>
        </authorList>
    </citation>
    <scope>IDENTIFICATION</scope>
    <source>
        <tissue evidence="9">Blood</tissue>
    </source>
</reference>
<dbReference type="CTD" id="57001"/>
<dbReference type="CDD" id="cd20270">
    <property type="entry name" value="Complex1_LYR_SDHAF3_LYRM10"/>
    <property type="match status" value="1"/>
</dbReference>
<keyword evidence="5 6" id="KW-0143">Chaperone</keyword>
<name>A0AA97LCT5_EUBMA</name>
<gene>
    <name evidence="9" type="primary">SDHAF3</name>
</gene>
<dbReference type="InterPro" id="IPR008381">
    <property type="entry name" value="SDHAF3/Sdh7"/>
</dbReference>
<evidence type="ECO:0000313" key="8">
    <source>
        <dbReference type="Proteomes" id="UP001190640"/>
    </source>
</evidence>
<feature type="region of interest" description="Disordered" evidence="7">
    <location>
        <begin position="68"/>
        <end position="95"/>
    </location>
</feature>
<dbReference type="Proteomes" id="UP001190640">
    <property type="component" value="Chromosome 11"/>
</dbReference>
<dbReference type="PANTHER" id="PTHR13137:SF6">
    <property type="entry name" value="SUCCINATE DEHYDROGENASE ASSEMBLY FACTOR 3, MITOCHONDRIAL"/>
    <property type="match status" value="1"/>
</dbReference>